<accession>A0ABP7J2P7</accession>
<evidence type="ECO:0000256" key="2">
    <source>
        <dbReference type="ARBA" id="ARBA00022475"/>
    </source>
</evidence>
<dbReference type="EMBL" id="BAABAH010000017">
    <property type="protein sequence ID" value="GAA3832191.1"/>
    <property type="molecule type" value="Genomic_DNA"/>
</dbReference>
<keyword evidence="10" id="KW-1015">Disulfide bond</keyword>
<reference evidence="14" key="1">
    <citation type="journal article" date="2019" name="Int. J. Syst. Evol. Microbiol.">
        <title>The Global Catalogue of Microorganisms (GCM) 10K type strain sequencing project: providing services to taxonomists for standard genome sequencing and annotation.</title>
        <authorList>
            <consortium name="The Broad Institute Genomics Platform"/>
            <consortium name="The Broad Institute Genome Sequencing Center for Infectious Disease"/>
            <person name="Wu L."/>
            <person name="Ma J."/>
        </authorList>
    </citation>
    <scope>NUCLEOTIDE SEQUENCE [LARGE SCALE GENOMIC DNA]</scope>
    <source>
        <strain evidence="14">JCM 16953</strain>
    </source>
</reference>
<evidence type="ECO:0000256" key="3">
    <source>
        <dbReference type="ARBA" id="ARBA00022692"/>
    </source>
</evidence>
<keyword evidence="9 12" id="KW-0472">Membrane</keyword>
<dbReference type="PANTHER" id="PTHR35457">
    <property type="entry name" value="HEME A SYNTHASE"/>
    <property type="match status" value="1"/>
</dbReference>
<proteinExistence type="predicted"/>
<name>A0ABP7J2P7_9ACTN</name>
<feature type="transmembrane region" description="Helical" evidence="12">
    <location>
        <begin position="75"/>
        <end position="92"/>
    </location>
</feature>
<feature type="transmembrane region" description="Helical" evidence="12">
    <location>
        <begin position="251"/>
        <end position="271"/>
    </location>
</feature>
<feature type="transmembrane region" description="Helical" evidence="12">
    <location>
        <begin position="226"/>
        <end position="245"/>
    </location>
</feature>
<feature type="transmembrane region" description="Helical" evidence="12">
    <location>
        <begin position="199"/>
        <end position="219"/>
    </location>
</feature>
<evidence type="ECO:0000256" key="9">
    <source>
        <dbReference type="ARBA" id="ARBA00023136"/>
    </source>
</evidence>
<keyword evidence="3 12" id="KW-0812">Transmembrane</keyword>
<feature type="transmembrane region" description="Helical" evidence="12">
    <location>
        <begin position="126"/>
        <end position="150"/>
    </location>
</feature>
<dbReference type="Pfam" id="PF02628">
    <property type="entry name" value="COX15-CtaA"/>
    <property type="match status" value="2"/>
</dbReference>
<gene>
    <name evidence="13" type="ORF">GCM10022242_36720</name>
</gene>
<dbReference type="Proteomes" id="UP001501821">
    <property type="component" value="Unassembled WGS sequence"/>
</dbReference>
<evidence type="ECO:0000256" key="10">
    <source>
        <dbReference type="ARBA" id="ARBA00023157"/>
    </source>
</evidence>
<comment type="caution">
    <text evidence="13">The sequence shown here is derived from an EMBL/GenBank/DDBJ whole genome shotgun (WGS) entry which is preliminary data.</text>
</comment>
<evidence type="ECO:0000313" key="13">
    <source>
        <dbReference type="EMBL" id="GAA3832191.1"/>
    </source>
</evidence>
<dbReference type="InterPro" id="IPR003780">
    <property type="entry name" value="COX15/CtaA_fam"/>
</dbReference>
<keyword evidence="2" id="KW-1003">Cell membrane</keyword>
<dbReference type="PANTHER" id="PTHR35457:SF1">
    <property type="entry name" value="HEME A SYNTHASE"/>
    <property type="match status" value="1"/>
</dbReference>
<evidence type="ECO:0000256" key="7">
    <source>
        <dbReference type="ARBA" id="ARBA00023004"/>
    </source>
</evidence>
<dbReference type="InterPro" id="IPR050450">
    <property type="entry name" value="COX15/CtaA_HemeA_synthase"/>
</dbReference>
<evidence type="ECO:0000313" key="14">
    <source>
        <dbReference type="Proteomes" id="UP001501821"/>
    </source>
</evidence>
<keyword evidence="5 12" id="KW-1133">Transmembrane helix</keyword>
<keyword evidence="4" id="KW-0479">Metal-binding</keyword>
<keyword evidence="7" id="KW-0408">Iron</keyword>
<evidence type="ECO:0000256" key="11">
    <source>
        <dbReference type="ARBA" id="ARBA00023444"/>
    </source>
</evidence>
<evidence type="ECO:0000256" key="5">
    <source>
        <dbReference type="ARBA" id="ARBA00022989"/>
    </source>
</evidence>
<keyword evidence="8" id="KW-0350">Heme biosynthesis</keyword>
<evidence type="ECO:0000256" key="4">
    <source>
        <dbReference type="ARBA" id="ARBA00022723"/>
    </source>
</evidence>
<comment type="subcellular location">
    <subcellularLocation>
        <location evidence="1">Membrane</location>
        <topology evidence="1">Multi-pass membrane protein</topology>
    </subcellularLocation>
</comment>
<keyword evidence="14" id="KW-1185">Reference proteome</keyword>
<sequence>MTAVLDRTQRATERYARIAAWASLVVNMLIVVTGGLVRLTGSGLGCPTWPECQSGSLVPHGDLTIHKAIEFSNRMVTPLITIVVVATLVATWRMAQRRYALWILGGVVAQAVLGGITVRIKLNPWIVSAHLMLSMVMIAAAVALVVSLYHRLEKPELLGWAQFVTAFVVLALGTVVTGAGPHAGDADVKRNGLSALQTAQLHTDAVFLLVGLATALAVLRRSRATYALLAALVVNAAIGFTQYFTHLPVGLVAAHMLGATLVAATSTWALLEPREFRVRATDPA</sequence>
<evidence type="ECO:0000256" key="6">
    <source>
        <dbReference type="ARBA" id="ARBA00023002"/>
    </source>
</evidence>
<evidence type="ECO:0000256" key="12">
    <source>
        <dbReference type="SAM" id="Phobius"/>
    </source>
</evidence>
<feature type="transmembrane region" description="Helical" evidence="12">
    <location>
        <begin position="18"/>
        <end position="37"/>
    </location>
</feature>
<evidence type="ECO:0000256" key="8">
    <source>
        <dbReference type="ARBA" id="ARBA00023133"/>
    </source>
</evidence>
<keyword evidence="6" id="KW-0560">Oxidoreductase</keyword>
<protein>
    <submittedName>
        <fullName evidence="13">COX15/CtaA family protein</fullName>
    </submittedName>
</protein>
<organism evidence="13 14">
    <name type="scientific">Nocardioides panacisoli</name>
    <dbReference type="NCBI Taxonomy" id="627624"/>
    <lineage>
        <taxon>Bacteria</taxon>
        <taxon>Bacillati</taxon>
        <taxon>Actinomycetota</taxon>
        <taxon>Actinomycetes</taxon>
        <taxon>Propionibacteriales</taxon>
        <taxon>Nocardioidaceae</taxon>
        <taxon>Nocardioides</taxon>
    </lineage>
</organism>
<comment type="pathway">
    <text evidence="11">Porphyrin-containing compound metabolism.</text>
</comment>
<feature type="transmembrane region" description="Helical" evidence="12">
    <location>
        <begin position="99"/>
        <end position="120"/>
    </location>
</feature>
<evidence type="ECO:0000256" key="1">
    <source>
        <dbReference type="ARBA" id="ARBA00004141"/>
    </source>
</evidence>
<feature type="transmembrane region" description="Helical" evidence="12">
    <location>
        <begin position="157"/>
        <end position="179"/>
    </location>
</feature>